<reference evidence="8" key="1">
    <citation type="submission" date="2023-06" db="EMBL/GenBank/DDBJ databases">
        <authorList>
            <person name="Delattre M."/>
        </authorList>
    </citation>
    <scope>NUCLEOTIDE SEQUENCE</scope>
    <source>
        <strain evidence="8">AF72</strain>
    </source>
</reference>
<feature type="compositionally biased region" description="Basic and acidic residues" evidence="5">
    <location>
        <begin position="409"/>
        <end position="429"/>
    </location>
</feature>
<keyword evidence="9" id="KW-1185">Reference proteome</keyword>
<dbReference type="PANTHER" id="PTHR46709:SF4">
    <property type="entry name" value="G-PROTEIN COUPLED RECEPTORS FAMILY 1 PROFILE DOMAIN-CONTAINING PROTEIN"/>
    <property type="match status" value="1"/>
</dbReference>
<dbReference type="PANTHER" id="PTHR46709">
    <property type="entry name" value="PROTEIN CBG23488-RELATED"/>
    <property type="match status" value="1"/>
</dbReference>
<comment type="subcellular location">
    <subcellularLocation>
        <location evidence="1">Membrane</location>
    </subcellularLocation>
</comment>
<name>A0AA36GEA7_9BILA</name>
<dbReference type="Gene3D" id="1.20.1070.10">
    <property type="entry name" value="Rhodopsin 7-helix transmembrane proteins"/>
    <property type="match status" value="1"/>
</dbReference>
<evidence type="ECO:0000256" key="2">
    <source>
        <dbReference type="ARBA" id="ARBA00022692"/>
    </source>
</evidence>
<evidence type="ECO:0000256" key="5">
    <source>
        <dbReference type="SAM" id="MobiDB-lite"/>
    </source>
</evidence>
<dbReference type="SUPFAM" id="SSF81321">
    <property type="entry name" value="Family A G protein-coupled receptor-like"/>
    <property type="match status" value="1"/>
</dbReference>
<evidence type="ECO:0000259" key="7">
    <source>
        <dbReference type="PROSITE" id="PS50262"/>
    </source>
</evidence>
<accession>A0AA36GEA7</accession>
<feature type="region of interest" description="Disordered" evidence="5">
    <location>
        <begin position="396"/>
        <end position="429"/>
    </location>
</feature>
<dbReference type="Pfam" id="PF00001">
    <property type="entry name" value="7tm_1"/>
    <property type="match status" value="1"/>
</dbReference>
<dbReference type="GO" id="GO:0004930">
    <property type="term" value="F:G protein-coupled receptor activity"/>
    <property type="evidence" value="ECO:0007669"/>
    <property type="project" value="InterPro"/>
</dbReference>
<evidence type="ECO:0000256" key="6">
    <source>
        <dbReference type="SAM" id="Phobius"/>
    </source>
</evidence>
<evidence type="ECO:0000256" key="4">
    <source>
        <dbReference type="ARBA" id="ARBA00023136"/>
    </source>
</evidence>
<keyword evidence="2 6" id="KW-0812">Transmembrane</keyword>
<feature type="transmembrane region" description="Helical" evidence="6">
    <location>
        <begin position="297"/>
        <end position="320"/>
    </location>
</feature>
<evidence type="ECO:0000256" key="3">
    <source>
        <dbReference type="ARBA" id="ARBA00022989"/>
    </source>
</evidence>
<protein>
    <recommendedName>
        <fullName evidence="7">G-protein coupled receptors family 1 profile domain-containing protein</fullName>
    </recommendedName>
</protein>
<dbReference type="CDD" id="cd14978">
    <property type="entry name" value="7tmA_FMRFamide_R-like"/>
    <property type="match status" value="1"/>
</dbReference>
<evidence type="ECO:0000313" key="9">
    <source>
        <dbReference type="Proteomes" id="UP001177023"/>
    </source>
</evidence>
<keyword evidence="4 6" id="KW-0472">Membrane</keyword>
<comment type="caution">
    <text evidence="8">The sequence shown here is derived from an EMBL/GenBank/DDBJ whole genome shotgun (WGS) entry which is preliminary data.</text>
</comment>
<feature type="domain" description="G-protein coupled receptors family 1 profile" evidence="7">
    <location>
        <begin position="46"/>
        <end position="321"/>
    </location>
</feature>
<feature type="transmembrane region" description="Helical" evidence="6">
    <location>
        <begin position="152"/>
        <end position="172"/>
    </location>
</feature>
<dbReference type="InterPro" id="IPR000276">
    <property type="entry name" value="GPCR_Rhodpsn"/>
</dbReference>
<dbReference type="EMBL" id="CATQJA010002664">
    <property type="protein sequence ID" value="CAJ0582140.1"/>
    <property type="molecule type" value="Genomic_DNA"/>
</dbReference>
<dbReference type="PROSITE" id="PS50262">
    <property type="entry name" value="G_PROTEIN_RECEP_F1_2"/>
    <property type="match status" value="1"/>
</dbReference>
<feature type="non-terminal residue" evidence="8">
    <location>
        <position position="429"/>
    </location>
</feature>
<feature type="transmembrane region" description="Helical" evidence="6">
    <location>
        <begin position="66"/>
        <end position="85"/>
    </location>
</feature>
<gene>
    <name evidence="8" type="ORF">MSPICULIGERA_LOCUS20282</name>
</gene>
<feature type="transmembrane region" description="Helical" evidence="6">
    <location>
        <begin position="29"/>
        <end position="54"/>
    </location>
</feature>
<feature type="transmembrane region" description="Helical" evidence="6">
    <location>
        <begin position="262"/>
        <end position="282"/>
    </location>
</feature>
<evidence type="ECO:0000256" key="1">
    <source>
        <dbReference type="ARBA" id="ARBA00004370"/>
    </source>
</evidence>
<organism evidence="8 9">
    <name type="scientific">Mesorhabditis spiculigera</name>
    <dbReference type="NCBI Taxonomy" id="96644"/>
    <lineage>
        <taxon>Eukaryota</taxon>
        <taxon>Metazoa</taxon>
        <taxon>Ecdysozoa</taxon>
        <taxon>Nematoda</taxon>
        <taxon>Chromadorea</taxon>
        <taxon>Rhabditida</taxon>
        <taxon>Rhabditina</taxon>
        <taxon>Rhabditomorpha</taxon>
        <taxon>Rhabditoidea</taxon>
        <taxon>Rhabditidae</taxon>
        <taxon>Mesorhabditinae</taxon>
        <taxon>Mesorhabditis</taxon>
    </lineage>
</organism>
<feature type="transmembrane region" description="Helical" evidence="6">
    <location>
        <begin position="213"/>
        <end position="232"/>
    </location>
</feature>
<sequence length="429" mass="48828">MNESAIEEEFGEELIDDCLYEAPYVTERFWLVGVGGTSVAIVSFIENAFVFYMLMKRKTHRASPNLYLGLLAFFDMFMAGAYIPLMSLNLFADYFQSLPLLTAWYHYMIPLITVSHIAMTSSTFLIMAATVERYASTVKPHTKTSKFLTRNRVGISVFAVLMGFFTKLTMAFEITWSYDPKCEGLMTQWKIGVSDIALNEAYATYWKVAFRNVATVLFPFFVLLILNIRIIFAYKKTDFHYLSVQKLSEAKRKQRVRAATRALLLVVFTYLMSNCLNVLITIGEHFHPDYLANELRVFYIFSVDVVSLLTIFAGVLRLPIYVSCQSSLRREFAVQIRKWIAFWTFGNYKHSKINQSETGRTCFTDDMELADGDANGGGQYANLLMALGTALLHETPSNTRMDSSTGDSPGDRMIRTASSDRHSCSEEMV</sequence>
<dbReference type="AlphaFoldDB" id="A0AA36GEA7"/>
<dbReference type="InterPro" id="IPR017452">
    <property type="entry name" value="GPCR_Rhodpsn_7TM"/>
</dbReference>
<dbReference type="Proteomes" id="UP001177023">
    <property type="component" value="Unassembled WGS sequence"/>
</dbReference>
<feature type="transmembrane region" description="Helical" evidence="6">
    <location>
        <begin position="105"/>
        <end position="131"/>
    </location>
</feature>
<feature type="compositionally biased region" description="Polar residues" evidence="5">
    <location>
        <begin position="396"/>
        <end position="407"/>
    </location>
</feature>
<dbReference type="GO" id="GO:0016020">
    <property type="term" value="C:membrane"/>
    <property type="evidence" value="ECO:0007669"/>
    <property type="project" value="UniProtKB-SubCell"/>
</dbReference>
<keyword evidence="3 6" id="KW-1133">Transmembrane helix</keyword>
<proteinExistence type="predicted"/>
<evidence type="ECO:0000313" key="8">
    <source>
        <dbReference type="EMBL" id="CAJ0582140.1"/>
    </source>
</evidence>